<feature type="region of interest" description="Disordered" evidence="1">
    <location>
        <begin position="1"/>
        <end position="143"/>
    </location>
</feature>
<protein>
    <submittedName>
        <fullName evidence="2">Uncharacterized protein</fullName>
    </submittedName>
</protein>
<accession>A0AAD6XSH3</accession>
<gene>
    <name evidence="2" type="ORF">B0H15DRAFT_948267</name>
</gene>
<organism evidence="2 3">
    <name type="scientific">Mycena belliarum</name>
    <dbReference type="NCBI Taxonomy" id="1033014"/>
    <lineage>
        <taxon>Eukaryota</taxon>
        <taxon>Fungi</taxon>
        <taxon>Dikarya</taxon>
        <taxon>Basidiomycota</taxon>
        <taxon>Agaricomycotina</taxon>
        <taxon>Agaricomycetes</taxon>
        <taxon>Agaricomycetidae</taxon>
        <taxon>Agaricales</taxon>
        <taxon>Marasmiineae</taxon>
        <taxon>Mycenaceae</taxon>
        <taxon>Mycena</taxon>
    </lineage>
</organism>
<dbReference type="EMBL" id="JARJCN010000019">
    <property type="protein sequence ID" value="KAJ7092084.1"/>
    <property type="molecule type" value="Genomic_DNA"/>
</dbReference>
<evidence type="ECO:0000256" key="1">
    <source>
        <dbReference type="SAM" id="MobiDB-lite"/>
    </source>
</evidence>
<comment type="caution">
    <text evidence="2">The sequence shown here is derived from an EMBL/GenBank/DDBJ whole genome shotgun (WGS) entry which is preliminary data.</text>
</comment>
<name>A0AAD6XSH3_9AGAR</name>
<keyword evidence="3" id="KW-1185">Reference proteome</keyword>
<evidence type="ECO:0000313" key="2">
    <source>
        <dbReference type="EMBL" id="KAJ7092084.1"/>
    </source>
</evidence>
<reference evidence="2" key="1">
    <citation type="submission" date="2023-03" db="EMBL/GenBank/DDBJ databases">
        <title>Massive genome expansion in bonnet fungi (Mycena s.s.) driven by repeated elements and novel gene families across ecological guilds.</title>
        <authorList>
            <consortium name="Lawrence Berkeley National Laboratory"/>
            <person name="Harder C.B."/>
            <person name="Miyauchi S."/>
            <person name="Viragh M."/>
            <person name="Kuo A."/>
            <person name="Thoen E."/>
            <person name="Andreopoulos B."/>
            <person name="Lu D."/>
            <person name="Skrede I."/>
            <person name="Drula E."/>
            <person name="Henrissat B."/>
            <person name="Morin E."/>
            <person name="Kohler A."/>
            <person name="Barry K."/>
            <person name="LaButti K."/>
            <person name="Morin E."/>
            <person name="Salamov A."/>
            <person name="Lipzen A."/>
            <person name="Mereny Z."/>
            <person name="Hegedus B."/>
            <person name="Baldrian P."/>
            <person name="Stursova M."/>
            <person name="Weitz H."/>
            <person name="Taylor A."/>
            <person name="Grigoriev I.V."/>
            <person name="Nagy L.G."/>
            <person name="Martin F."/>
            <person name="Kauserud H."/>
        </authorList>
    </citation>
    <scope>NUCLEOTIDE SEQUENCE</scope>
    <source>
        <strain evidence="2">CBHHK173m</strain>
    </source>
</reference>
<proteinExistence type="predicted"/>
<sequence>MALIETLPQHRVPGQDGVPAASRPPARSDDTSNIRKPAAARCTLPSSNHDLPVLVLAPTPSRPSLAPDARPARSNASYTSPASLCGIRRAAPGTWQSTPTLPVHAYAHPRAPPSPPPLNAGDSTPTPAVPDKRSETPPSDGWS</sequence>
<dbReference type="AlphaFoldDB" id="A0AAD6XSH3"/>
<dbReference type="Proteomes" id="UP001222325">
    <property type="component" value="Unassembled WGS sequence"/>
</dbReference>
<evidence type="ECO:0000313" key="3">
    <source>
        <dbReference type="Proteomes" id="UP001222325"/>
    </source>
</evidence>